<dbReference type="RefSeq" id="WP_416206365.1">
    <property type="nucleotide sequence ID" value="NZ_JBBKTX010000015.1"/>
</dbReference>
<dbReference type="InterPro" id="IPR038765">
    <property type="entry name" value="Papain-like_cys_pep_sf"/>
</dbReference>
<gene>
    <name evidence="4" type="ORF">WG929_12935</name>
</gene>
<feature type="transmembrane region" description="Helical" evidence="2">
    <location>
        <begin position="132"/>
        <end position="149"/>
    </location>
</feature>
<feature type="transmembrane region" description="Helical" evidence="2">
    <location>
        <begin position="156"/>
        <end position="175"/>
    </location>
</feature>
<feature type="transmembrane region" description="Helical" evidence="2">
    <location>
        <begin position="671"/>
        <end position="690"/>
    </location>
</feature>
<accession>A0ABW8NK08</accession>
<dbReference type="Pfam" id="PF11992">
    <property type="entry name" value="TgpA_N"/>
    <property type="match status" value="1"/>
</dbReference>
<evidence type="ECO:0000313" key="4">
    <source>
        <dbReference type="EMBL" id="MFK4753313.1"/>
    </source>
</evidence>
<evidence type="ECO:0000256" key="1">
    <source>
        <dbReference type="SAM" id="MobiDB-lite"/>
    </source>
</evidence>
<sequence>MAHSEPHLATTADQRSASVRTLIGWFSAQLALAVAGAGISLFGFWPGLGLALLTLIGSGLTLYLGWQPDHTPSHQADSPDKKRFKTVSDSLAIVGLIVFAGLIFTVGILPALLVLLLLAQLAINLVTEKPSLLFYGLVNGFAFLLLGAAESTSGGYLLIIAGYAFCVVMTLSVLWCVQATTDSRISLIRQRATHEDLLLFSTATHPPESQVKRSERFKPSATILAAALLVICAGVIYLFLPRLPAANLGSQLSRAATLYNNVDWQAQAKRVDLTSQDEHSQTHNKGQANDLNQDQLNSDLSDSPLPLWEGLDPSAAQFDYRGFRDEMNLNDSPYGNNTTTADLNQIIALMKAPHGSYLKVRTFDHFDGLRWTSSVTAFRKQETDLWGNVVLAGEQIDSGNFQQQITLKQGMSAWLPAAADPVALWLPAVVMATDAFGQPVLPAPLQANTQYTVLSRQQLVDNRPASYTPKPRDHDLQLPYNLDDRIPLLAQSVTANAHTPYHQAQALEQHLRSEYRYSFDSALTSQGVTPLPAFLFKSREGHCEYFASAMVILLRTLKIPARLVTGFSASQQNPLTGYFEIRGIDGHAWAEAWIDNRWVTFEPTAFYQLPASQASTLSADQINDYVDSLSQRQQALSADNTFTVGGLLTTLWNALYLLLVIPISYLLLALFWLWPVLLLLLIIAVAAYLGRRYWWHQWWRKVAGKWVIFRLQRYQPQDTGTALGFYLRQLQWLGAANGVTRQPGQHLEKWCQALQQQLPKDTSNAALMQLKDLLNAYWYGSNKASAGITLPAQLQPDLIDLVKALTDAHPHKSGTDGEG</sequence>
<feature type="transmembrane region" description="Helical" evidence="2">
    <location>
        <begin position="221"/>
        <end position="240"/>
    </location>
</feature>
<feature type="transmembrane region" description="Helical" evidence="2">
    <location>
        <begin position="22"/>
        <end position="42"/>
    </location>
</feature>
<feature type="transmembrane region" description="Helical" evidence="2">
    <location>
        <begin position="48"/>
        <end position="66"/>
    </location>
</feature>
<dbReference type="SMART" id="SM00460">
    <property type="entry name" value="TGc"/>
    <property type="match status" value="1"/>
</dbReference>
<feature type="transmembrane region" description="Helical" evidence="2">
    <location>
        <begin position="91"/>
        <end position="120"/>
    </location>
</feature>
<keyword evidence="2" id="KW-0472">Membrane</keyword>
<keyword evidence="2" id="KW-0812">Transmembrane</keyword>
<evidence type="ECO:0000256" key="2">
    <source>
        <dbReference type="SAM" id="Phobius"/>
    </source>
</evidence>
<dbReference type="InterPro" id="IPR021878">
    <property type="entry name" value="TgpA_N"/>
</dbReference>
<proteinExistence type="predicted"/>
<feature type="region of interest" description="Disordered" evidence="1">
    <location>
        <begin position="272"/>
        <end position="296"/>
    </location>
</feature>
<dbReference type="EMBL" id="JBBKTX010000015">
    <property type="protein sequence ID" value="MFK4753313.1"/>
    <property type="molecule type" value="Genomic_DNA"/>
</dbReference>
<dbReference type="Gene3D" id="3.10.620.30">
    <property type="match status" value="1"/>
</dbReference>
<dbReference type="InterPro" id="IPR002931">
    <property type="entry name" value="Transglutaminase-like"/>
</dbReference>
<feature type="domain" description="Transglutaminase-like" evidence="3">
    <location>
        <begin position="535"/>
        <end position="605"/>
    </location>
</feature>
<evidence type="ECO:0000313" key="5">
    <source>
        <dbReference type="Proteomes" id="UP001620597"/>
    </source>
</evidence>
<dbReference type="InterPro" id="IPR052901">
    <property type="entry name" value="Bact_TGase-like"/>
</dbReference>
<name>A0ABW8NK08_9GAMM</name>
<reference evidence="4 5" key="1">
    <citation type="submission" date="2024-03" db="EMBL/GenBank/DDBJ databases">
        <title>High-quality draft genome sequence of Oceanobacter sp. wDCs-4.</title>
        <authorList>
            <person name="Dong C."/>
        </authorList>
    </citation>
    <scope>NUCLEOTIDE SEQUENCE [LARGE SCALE GENOMIC DNA]</scope>
    <source>
        <strain evidence="5">wDCs-4</strain>
    </source>
</reference>
<feature type="compositionally biased region" description="Basic and acidic residues" evidence="1">
    <location>
        <begin position="272"/>
        <end position="281"/>
    </location>
</feature>
<comment type="caution">
    <text evidence="4">The sequence shown here is derived from an EMBL/GenBank/DDBJ whole genome shotgun (WGS) entry which is preliminary data.</text>
</comment>
<dbReference type="PANTHER" id="PTHR42736:SF1">
    <property type="entry name" value="PROTEIN-GLUTAMINE GAMMA-GLUTAMYLTRANSFERASE"/>
    <property type="match status" value="1"/>
</dbReference>
<dbReference type="Pfam" id="PF01841">
    <property type="entry name" value="Transglut_core"/>
    <property type="match status" value="1"/>
</dbReference>
<dbReference type="SUPFAM" id="SSF54001">
    <property type="entry name" value="Cysteine proteinases"/>
    <property type="match status" value="1"/>
</dbReference>
<dbReference type="Proteomes" id="UP001620597">
    <property type="component" value="Unassembled WGS sequence"/>
</dbReference>
<protein>
    <submittedName>
        <fullName evidence="4">TransglutaminaseTgpA domain-containing protein</fullName>
    </submittedName>
</protein>
<evidence type="ECO:0000259" key="3">
    <source>
        <dbReference type="SMART" id="SM00460"/>
    </source>
</evidence>
<keyword evidence="5" id="KW-1185">Reference proteome</keyword>
<feature type="transmembrane region" description="Helical" evidence="2">
    <location>
        <begin position="642"/>
        <end position="665"/>
    </location>
</feature>
<keyword evidence="2" id="KW-1133">Transmembrane helix</keyword>
<organism evidence="4 5">
    <name type="scientific">Oceanobacter antarcticus</name>
    <dbReference type="NCBI Taxonomy" id="3133425"/>
    <lineage>
        <taxon>Bacteria</taxon>
        <taxon>Pseudomonadati</taxon>
        <taxon>Pseudomonadota</taxon>
        <taxon>Gammaproteobacteria</taxon>
        <taxon>Oceanospirillales</taxon>
        <taxon>Oceanospirillaceae</taxon>
        <taxon>Oceanobacter</taxon>
    </lineage>
</organism>
<dbReference type="PANTHER" id="PTHR42736">
    <property type="entry name" value="PROTEIN-GLUTAMINE GAMMA-GLUTAMYLTRANSFERASE"/>
    <property type="match status" value="1"/>
</dbReference>